<dbReference type="Proteomes" id="UP000235145">
    <property type="component" value="Unassembled WGS sequence"/>
</dbReference>
<dbReference type="Gene3D" id="1.10.1410.10">
    <property type="match status" value="1"/>
</dbReference>
<dbReference type="PANTHER" id="PTHR45979:SF30">
    <property type="entry name" value="NUCLEOTIDYLTRANSFERASE"/>
    <property type="match status" value="1"/>
</dbReference>
<gene>
    <name evidence="2" type="ORF">LSAT_V11C100035470</name>
</gene>
<dbReference type="PANTHER" id="PTHR45979">
    <property type="entry name" value="PAP/OAS1 SUBSTRATE-BINDING DOMAIN SUPERFAMILY"/>
    <property type="match status" value="1"/>
</dbReference>
<dbReference type="AlphaFoldDB" id="A0A9R1XWY0"/>
<dbReference type="OrthoDB" id="273917at2759"/>
<evidence type="ECO:0000313" key="2">
    <source>
        <dbReference type="EMBL" id="KAJ0225739.1"/>
    </source>
</evidence>
<feature type="domain" description="PAP/OAS1 substrate-binding-related" evidence="1">
    <location>
        <begin position="160"/>
        <end position="352"/>
    </location>
</feature>
<dbReference type="InterPro" id="IPR058921">
    <property type="entry name" value="PAP/OAS1-rel"/>
</dbReference>
<name>A0A9R1XWY0_LACSA</name>
<dbReference type="EMBL" id="NBSK02000001">
    <property type="protein sequence ID" value="KAJ0225739.1"/>
    <property type="molecule type" value="Genomic_DNA"/>
</dbReference>
<keyword evidence="3" id="KW-1185">Reference proteome</keyword>
<protein>
    <recommendedName>
        <fullName evidence="1">PAP/OAS1 substrate-binding-related domain-containing protein</fullName>
    </recommendedName>
</protein>
<proteinExistence type="predicted"/>
<dbReference type="SUPFAM" id="SSF81301">
    <property type="entry name" value="Nucleotidyltransferase"/>
    <property type="match status" value="1"/>
</dbReference>
<dbReference type="InterPro" id="IPR043519">
    <property type="entry name" value="NT_sf"/>
</dbReference>
<reference evidence="2 3" key="1">
    <citation type="journal article" date="2017" name="Nat. Commun.">
        <title>Genome assembly with in vitro proximity ligation data and whole-genome triplication in lettuce.</title>
        <authorList>
            <person name="Reyes-Chin-Wo S."/>
            <person name="Wang Z."/>
            <person name="Yang X."/>
            <person name="Kozik A."/>
            <person name="Arikit S."/>
            <person name="Song C."/>
            <person name="Xia L."/>
            <person name="Froenicke L."/>
            <person name="Lavelle D.O."/>
            <person name="Truco M.J."/>
            <person name="Xia R."/>
            <person name="Zhu S."/>
            <person name="Xu C."/>
            <person name="Xu H."/>
            <person name="Xu X."/>
            <person name="Cox K."/>
            <person name="Korf I."/>
            <person name="Meyers B.C."/>
            <person name="Michelmore R.W."/>
        </authorList>
    </citation>
    <scope>NUCLEOTIDE SEQUENCE [LARGE SCALE GENOMIC DNA]</scope>
    <source>
        <strain evidence="3">cv. Salinas</strain>
        <tissue evidence="2">Seedlings</tissue>
    </source>
</reference>
<dbReference type="SUPFAM" id="SSF81631">
    <property type="entry name" value="PAP/OAS1 substrate-binding domain"/>
    <property type="match status" value="1"/>
</dbReference>
<dbReference type="Pfam" id="PF26180">
    <property type="entry name" value="PAP-OAS1"/>
    <property type="match status" value="1"/>
</dbReference>
<evidence type="ECO:0000259" key="1">
    <source>
        <dbReference type="Pfam" id="PF26180"/>
    </source>
</evidence>
<evidence type="ECO:0000313" key="3">
    <source>
        <dbReference type="Proteomes" id="UP000235145"/>
    </source>
</evidence>
<sequence length="364" mass="41766">MGDLLPNGDLIKSLDSVRWLKAEERTAELIACIQPNQASEEQRNAVAGYIQRLIINCFPCQVLTLVSVPLKTYLPDGDINLTVVTKSANFRESLPSEVRDMLETEEKNENAEFHVMEVQYVQAEEKIIKCLVDISVVYISFNQLGGLCNLCFLEEADNLINQNHLFKRSIILIKAWCFYESRILGVHYGLISTYALEILVLYIFHVYDNRFVGPLEVLYRFLEQFSKFDWDCYGVSLWGPLELMSLPDVIAEPFRMESEKLLLKDAFLTTCSSVSKLFPGGQDYVEEVFSRKYFNVIDPFRVTNNLGRSVTKGNFFRIRSAFAYGAETMVRLLDCPQEDLVTEVNMFFVNTWKRHGSIVREGTG</sequence>
<accession>A0A9R1XWY0</accession>
<dbReference type="Gramene" id="rna-gnl|WGS:NBSK|LSAT_1X87760_mrna">
    <property type="protein sequence ID" value="cds-PLY71594.1"/>
    <property type="gene ID" value="gene-LSAT_1X87760"/>
</dbReference>
<organism evidence="2 3">
    <name type="scientific">Lactuca sativa</name>
    <name type="common">Garden lettuce</name>
    <dbReference type="NCBI Taxonomy" id="4236"/>
    <lineage>
        <taxon>Eukaryota</taxon>
        <taxon>Viridiplantae</taxon>
        <taxon>Streptophyta</taxon>
        <taxon>Embryophyta</taxon>
        <taxon>Tracheophyta</taxon>
        <taxon>Spermatophyta</taxon>
        <taxon>Magnoliopsida</taxon>
        <taxon>eudicotyledons</taxon>
        <taxon>Gunneridae</taxon>
        <taxon>Pentapetalae</taxon>
        <taxon>asterids</taxon>
        <taxon>campanulids</taxon>
        <taxon>Asterales</taxon>
        <taxon>Asteraceae</taxon>
        <taxon>Cichorioideae</taxon>
        <taxon>Cichorieae</taxon>
        <taxon>Lactucinae</taxon>
        <taxon>Lactuca</taxon>
    </lineage>
</organism>
<dbReference type="InterPro" id="IPR058920">
    <property type="entry name" value="PAP-OAS1-bd-rel"/>
</dbReference>
<comment type="caution">
    <text evidence="2">The sequence shown here is derived from an EMBL/GenBank/DDBJ whole genome shotgun (WGS) entry which is preliminary data.</text>
</comment>
<dbReference type="Gene3D" id="3.30.460.10">
    <property type="entry name" value="Beta Polymerase, domain 2"/>
    <property type="match status" value="1"/>
</dbReference>